<sequence>MDLSPFIDNPMVDNTFESVIPPVALQEECIAGIDEAGRGPVLGPMVYGLAFFPLSQESLLKKLDFADSKTLTEEKREEIFEKIGKNEYKKIGYLATVLSPVTISN</sequence>
<feature type="non-terminal residue" evidence="9">
    <location>
        <position position="1"/>
    </location>
</feature>
<keyword evidence="2 7" id="KW-0540">Nuclease</keyword>
<dbReference type="Proteomes" id="UP000759131">
    <property type="component" value="Unassembled WGS sequence"/>
</dbReference>
<organism evidence="9">
    <name type="scientific">Medioppia subpectinata</name>
    <dbReference type="NCBI Taxonomy" id="1979941"/>
    <lineage>
        <taxon>Eukaryota</taxon>
        <taxon>Metazoa</taxon>
        <taxon>Ecdysozoa</taxon>
        <taxon>Arthropoda</taxon>
        <taxon>Chelicerata</taxon>
        <taxon>Arachnida</taxon>
        <taxon>Acari</taxon>
        <taxon>Acariformes</taxon>
        <taxon>Sarcoptiformes</taxon>
        <taxon>Oribatida</taxon>
        <taxon>Brachypylina</taxon>
        <taxon>Oppioidea</taxon>
        <taxon>Oppiidae</taxon>
        <taxon>Medioppia</taxon>
    </lineage>
</organism>
<keyword evidence="10" id="KW-1185">Reference proteome</keyword>
<dbReference type="InterPro" id="IPR001352">
    <property type="entry name" value="RNase_HII/HIII"/>
</dbReference>
<dbReference type="PANTHER" id="PTHR10954:SF7">
    <property type="entry name" value="RIBONUCLEASE H2 SUBUNIT A"/>
    <property type="match status" value="1"/>
</dbReference>
<name>A0A7R9QH84_9ACAR</name>
<dbReference type="EMBL" id="OC889908">
    <property type="protein sequence ID" value="CAD7645860.1"/>
    <property type="molecule type" value="Genomic_DNA"/>
</dbReference>
<dbReference type="GO" id="GO:0046872">
    <property type="term" value="F:metal ion binding"/>
    <property type="evidence" value="ECO:0007669"/>
    <property type="project" value="UniProtKB-KW"/>
</dbReference>
<evidence type="ECO:0000256" key="6">
    <source>
        <dbReference type="PROSITE-ProRule" id="PRU01319"/>
    </source>
</evidence>
<evidence type="ECO:0000259" key="8">
    <source>
        <dbReference type="PROSITE" id="PS51975"/>
    </source>
</evidence>
<comment type="similarity">
    <text evidence="7">Belongs to the RNase HII family.</text>
</comment>
<dbReference type="AlphaFoldDB" id="A0A7R9QH84"/>
<dbReference type="PANTHER" id="PTHR10954">
    <property type="entry name" value="RIBONUCLEASE H2 SUBUNIT A"/>
    <property type="match status" value="1"/>
</dbReference>
<evidence type="ECO:0000256" key="2">
    <source>
        <dbReference type="ARBA" id="ARBA00022722"/>
    </source>
</evidence>
<evidence type="ECO:0000313" key="10">
    <source>
        <dbReference type="Proteomes" id="UP000759131"/>
    </source>
</evidence>
<comment type="catalytic activity">
    <reaction evidence="1 7">
        <text>Endonucleolytic cleavage to 5'-phosphomonoester.</text>
        <dbReference type="EC" id="3.1.26.4"/>
    </reaction>
</comment>
<dbReference type="EMBL" id="CAJPIZ010035333">
    <property type="protein sequence ID" value="CAG2120760.1"/>
    <property type="molecule type" value="Genomic_DNA"/>
</dbReference>
<dbReference type="OrthoDB" id="7462577at2759"/>
<dbReference type="GO" id="GO:0032299">
    <property type="term" value="C:ribonuclease H2 complex"/>
    <property type="evidence" value="ECO:0007669"/>
    <property type="project" value="TreeGrafter"/>
</dbReference>
<dbReference type="InterPro" id="IPR012337">
    <property type="entry name" value="RNaseH-like_sf"/>
</dbReference>
<dbReference type="GO" id="GO:0043137">
    <property type="term" value="P:DNA replication, removal of RNA primer"/>
    <property type="evidence" value="ECO:0007669"/>
    <property type="project" value="TreeGrafter"/>
</dbReference>
<gene>
    <name evidence="9" type="ORF">OSB1V03_LOCUS20706</name>
</gene>
<dbReference type="GO" id="GO:0006298">
    <property type="term" value="P:mismatch repair"/>
    <property type="evidence" value="ECO:0007669"/>
    <property type="project" value="TreeGrafter"/>
</dbReference>
<keyword evidence="3" id="KW-0479">Metal-binding</keyword>
<evidence type="ECO:0000256" key="1">
    <source>
        <dbReference type="ARBA" id="ARBA00000077"/>
    </source>
</evidence>
<dbReference type="GO" id="GO:0004523">
    <property type="term" value="F:RNA-DNA hybrid ribonuclease activity"/>
    <property type="evidence" value="ECO:0007669"/>
    <property type="project" value="UniProtKB-EC"/>
</dbReference>
<reference evidence="9" key="1">
    <citation type="submission" date="2020-11" db="EMBL/GenBank/DDBJ databases">
        <authorList>
            <person name="Tran Van P."/>
        </authorList>
    </citation>
    <scope>NUCLEOTIDE SEQUENCE</scope>
</reference>
<dbReference type="PROSITE" id="PS51975">
    <property type="entry name" value="RNASE_H_2"/>
    <property type="match status" value="1"/>
</dbReference>
<comment type="caution">
    <text evidence="6">Lacks conserved residue(s) required for the propagation of feature annotation.</text>
</comment>
<evidence type="ECO:0000256" key="7">
    <source>
        <dbReference type="RuleBase" id="RU003515"/>
    </source>
</evidence>
<dbReference type="GO" id="GO:0003723">
    <property type="term" value="F:RNA binding"/>
    <property type="evidence" value="ECO:0007669"/>
    <property type="project" value="UniProtKB-UniRule"/>
</dbReference>
<evidence type="ECO:0000256" key="3">
    <source>
        <dbReference type="ARBA" id="ARBA00022723"/>
    </source>
</evidence>
<dbReference type="InterPro" id="IPR036397">
    <property type="entry name" value="RNaseH_sf"/>
</dbReference>
<keyword evidence="4 7" id="KW-0255">Endonuclease</keyword>
<evidence type="ECO:0000256" key="4">
    <source>
        <dbReference type="ARBA" id="ARBA00022759"/>
    </source>
</evidence>
<keyword evidence="5 7" id="KW-0378">Hydrolase</keyword>
<comment type="function">
    <text evidence="7">Endonuclease that specifically degrades the RNA of RNA-DNA hybrids.</text>
</comment>
<dbReference type="EC" id="3.1.26.4" evidence="7"/>
<proteinExistence type="inferred from homology"/>
<dbReference type="Pfam" id="PF01351">
    <property type="entry name" value="RNase_HII"/>
    <property type="match status" value="1"/>
</dbReference>
<feature type="domain" description="RNase H type-2" evidence="8">
    <location>
        <begin position="28"/>
        <end position="105"/>
    </location>
</feature>
<dbReference type="Gene3D" id="3.30.420.10">
    <property type="entry name" value="Ribonuclease H-like superfamily/Ribonuclease H"/>
    <property type="match status" value="1"/>
</dbReference>
<protein>
    <recommendedName>
        <fullName evidence="7">Ribonuclease</fullName>
        <ecNumber evidence="7">3.1.26.4</ecNumber>
    </recommendedName>
</protein>
<dbReference type="SUPFAM" id="SSF53098">
    <property type="entry name" value="Ribonuclease H-like"/>
    <property type="match status" value="1"/>
</dbReference>
<evidence type="ECO:0000313" key="9">
    <source>
        <dbReference type="EMBL" id="CAD7645860.1"/>
    </source>
</evidence>
<accession>A0A7R9QH84</accession>
<dbReference type="InterPro" id="IPR024567">
    <property type="entry name" value="RNase_HII/HIII_dom"/>
</dbReference>
<evidence type="ECO:0000256" key="5">
    <source>
        <dbReference type="ARBA" id="ARBA00022801"/>
    </source>
</evidence>